<evidence type="ECO:0000313" key="2">
    <source>
        <dbReference type="EMBL" id="BBM82839.1"/>
    </source>
</evidence>
<keyword evidence="1" id="KW-1133">Transmembrane helix</keyword>
<accession>A0A5S9F2U6</accession>
<reference evidence="2 3" key="1">
    <citation type="submission" date="2019-08" db="EMBL/GenBank/DDBJ databases">
        <title>Complete genome sequence of Candidatus Uab amorphum.</title>
        <authorList>
            <person name="Shiratori T."/>
            <person name="Suzuki S."/>
            <person name="Kakizawa Y."/>
            <person name="Ishida K."/>
        </authorList>
    </citation>
    <scope>NUCLEOTIDE SEQUENCE [LARGE SCALE GENOMIC DNA]</scope>
    <source>
        <strain evidence="2 3">SRT547</strain>
    </source>
</reference>
<name>A0A5S9F2U6_UABAM</name>
<dbReference type="OrthoDB" id="288363at2"/>
<keyword evidence="1" id="KW-0472">Membrane</keyword>
<proteinExistence type="predicted"/>
<dbReference type="AlphaFoldDB" id="A0A5S9F2U6"/>
<dbReference type="Proteomes" id="UP000326354">
    <property type="component" value="Chromosome"/>
</dbReference>
<evidence type="ECO:0000313" key="3">
    <source>
        <dbReference type="Proteomes" id="UP000326354"/>
    </source>
</evidence>
<dbReference type="KEGG" id="uam:UABAM_01182"/>
<sequence>MRRALLFCFFVSVVFGDSPAEQYSYAKNSANDKYVFVMKAPDIIQRNENLAKYSLSGLYKNDGSATPLWMVNWYAFRVEAANDGQHLIRMGPWASSQDELAVAFYKNGRVVKQYLIEDLVYDESSLRYTVSHFMWKDAYDYDKEQEILTIKTVDGLTYKFAVNGSIVSKTDPRLFLKLFGSSSRRFTTIMTMAIVMIIIVSVILARRYLQKRAA</sequence>
<evidence type="ECO:0000256" key="1">
    <source>
        <dbReference type="SAM" id="Phobius"/>
    </source>
</evidence>
<dbReference type="RefSeq" id="WP_151967066.1">
    <property type="nucleotide sequence ID" value="NZ_AP019860.1"/>
</dbReference>
<protein>
    <submittedName>
        <fullName evidence="2">Uncharacterized protein</fullName>
    </submittedName>
</protein>
<feature type="transmembrane region" description="Helical" evidence="1">
    <location>
        <begin position="186"/>
        <end position="205"/>
    </location>
</feature>
<organism evidence="2 3">
    <name type="scientific">Uabimicrobium amorphum</name>
    <dbReference type="NCBI Taxonomy" id="2596890"/>
    <lineage>
        <taxon>Bacteria</taxon>
        <taxon>Pseudomonadati</taxon>
        <taxon>Planctomycetota</taxon>
        <taxon>Candidatus Uabimicrobiia</taxon>
        <taxon>Candidatus Uabimicrobiales</taxon>
        <taxon>Candidatus Uabimicrobiaceae</taxon>
        <taxon>Candidatus Uabimicrobium</taxon>
    </lineage>
</organism>
<keyword evidence="1" id="KW-0812">Transmembrane</keyword>
<dbReference type="EMBL" id="AP019860">
    <property type="protein sequence ID" value="BBM82839.1"/>
    <property type="molecule type" value="Genomic_DNA"/>
</dbReference>
<keyword evidence="3" id="KW-1185">Reference proteome</keyword>
<gene>
    <name evidence="2" type="ORF">UABAM_01182</name>
</gene>